<dbReference type="AlphaFoldDB" id="A0A9N9FX71"/>
<protein>
    <submittedName>
        <fullName evidence="2">11459_t:CDS:1</fullName>
    </submittedName>
</protein>
<reference evidence="2" key="1">
    <citation type="submission" date="2021-06" db="EMBL/GenBank/DDBJ databases">
        <authorList>
            <person name="Kallberg Y."/>
            <person name="Tangrot J."/>
            <person name="Rosling A."/>
        </authorList>
    </citation>
    <scope>NUCLEOTIDE SEQUENCE</scope>
    <source>
        <strain evidence="2">IN212</strain>
    </source>
</reference>
<evidence type="ECO:0000259" key="1">
    <source>
        <dbReference type="Pfam" id="PF07250"/>
    </source>
</evidence>
<dbReference type="InterPro" id="IPR011043">
    <property type="entry name" value="Gal_Oxase/kelch_b-propeller"/>
</dbReference>
<dbReference type="Gene3D" id="2.130.10.80">
    <property type="entry name" value="Galactose oxidase/kelch, beta-propeller"/>
    <property type="match status" value="1"/>
</dbReference>
<comment type="caution">
    <text evidence="2">The sequence shown here is derived from an EMBL/GenBank/DDBJ whole genome shotgun (WGS) entry which is preliminary data.</text>
</comment>
<name>A0A9N9FX71_9GLOM</name>
<dbReference type="EMBL" id="CAJVPZ010005645">
    <property type="protein sequence ID" value="CAG8563799.1"/>
    <property type="molecule type" value="Genomic_DNA"/>
</dbReference>
<dbReference type="SUPFAM" id="SSF50965">
    <property type="entry name" value="Galactose oxidase, central domain"/>
    <property type="match status" value="1"/>
</dbReference>
<evidence type="ECO:0000313" key="3">
    <source>
        <dbReference type="Proteomes" id="UP000789396"/>
    </source>
</evidence>
<dbReference type="OrthoDB" id="2019572at2759"/>
<dbReference type="InterPro" id="IPR037293">
    <property type="entry name" value="Gal_Oxidase_central_sf"/>
</dbReference>
<accession>A0A9N9FX71</accession>
<evidence type="ECO:0000313" key="2">
    <source>
        <dbReference type="EMBL" id="CAG8563799.1"/>
    </source>
</evidence>
<dbReference type="Proteomes" id="UP000789396">
    <property type="component" value="Unassembled WGS sequence"/>
</dbReference>
<feature type="non-terminal residue" evidence="2">
    <location>
        <position position="1"/>
    </location>
</feature>
<organism evidence="2 3">
    <name type="scientific">Racocetra fulgida</name>
    <dbReference type="NCBI Taxonomy" id="60492"/>
    <lineage>
        <taxon>Eukaryota</taxon>
        <taxon>Fungi</taxon>
        <taxon>Fungi incertae sedis</taxon>
        <taxon>Mucoromycota</taxon>
        <taxon>Glomeromycotina</taxon>
        <taxon>Glomeromycetes</taxon>
        <taxon>Diversisporales</taxon>
        <taxon>Gigasporaceae</taxon>
        <taxon>Racocetra</taxon>
    </lineage>
</organism>
<gene>
    <name evidence="2" type="ORF">RFULGI_LOCUS5172</name>
</gene>
<proteinExistence type="predicted"/>
<sequence>MSGQTASGKNPEAVYPDGRYAYSVEYDLTTGNSRILSLKTNTFCSAGSFFEDGTLVESGGDDDDKALIWDYIKQEIVRTLPDIPGGPRTFPATGTIFLSPLHYKDNYAAEIIACGGSAERKADAKSNKDCARLNLAKPDSDWTLEPFGDCDTGRLMGDYIYMPDGKVLIVNGAGRGFAASLPQKIPLLYDPKAPLGSRFTRMAETKIIRVYHSSATLIPDGTVFVAGSNPNLEHCDIDTCEYPT</sequence>
<dbReference type="PANTHER" id="PTHR32208">
    <property type="entry name" value="SECRETED PROTEIN-RELATED"/>
    <property type="match status" value="1"/>
</dbReference>
<keyword evidence="3" id="KW-1185">Reference proteome</keyword>
<feature type="domain" description="Glyoxal oxidase N-terminal" evidence="1">
    <location>
        <begin position="64"/>
        <end position="244"/>
    </location>
</feature>
<dbReference type="Pfam" id="PF07250">
    <property type="entry name" value="Glyoxal_oxid_N"/>
    <property type="match status" value="1"/>
</dbReference>
<dbReference type="InterPro" id="IPR009880">
    <property type="entry name" value="Glyoxal_oxidase_N"/>
</dbReference>
<dbReference type="PANTHER" id="PTHR32208:SF21">
    <property type="entry name" value="LOW QUALITY PROTEIN: ALDEHYDE OXIDASE GLOX-LIKE"/>
    <property type="match status" value="1"/>
</dbReference>